<comment type="caution">
    <text evidence="1">The sequence shown here is derived from an EMBL/GenBank/DDBJ whole genome shotgun (WGS) entry which is preliminary data.</text>
</comment>
<keyword evidence="2" id="KW-1185">Reference proteome</keyword>
<sequence>MLLRDSAMEFSSLFEDISSVVEETDSGLEHVCRNRRQNYEDDNDHDGKYKSKNLKAERKRREKLKSWMLELRSVVPKITNMNKETIITDANDYIKELKTSVTNLSNELLEMEAQMEKEPSFDIIQIHPVENMKKWGIESEVTVTCIDENKLWMKIVFEKKIGGFTKLIEAMSLLGIELIDTNVSTTKGAVLVTSCIEGTHGKTLVAEQVQEVLVDIGFISPVVGPSQPPDSSLSGAHSSSATEGMPWHHKSNKSKAGADVIIGGYVMACVVVVLLYIRVTRRTSDVHS</sequence>
<organism evidence="1 2">
    <name type="scientific">Smallanthus sonchifolius</name>
    <dbReference type="NCBI Taxonomy" id="185202"/>
    <lineage>
        <taxon>Eukaryota</taxon>
        <taxon>Viridiplantae</taxon>
        <taxon>Streptophyta</taxon>
        <taxon>Embryophyta</taxon>
        <taxon>Tracheophyta</taxon>
        <taxon>Spermatophyta</taxon>
        <taxon>Magnoliopsida</taxon>
        <taxon>eudicotyledons</taxon>
        <taxon>Gunneridae</taxon>
        <taxon>Pentapetalae</taxon>
        <taxon>asterids</taxon>
        <taxon>campanulids</taxon>
        <taxon>Asterales</taxon>
        <taxon>Asteraceae</taxon>
        <taxon>Asteroideae</taxon>
        <taxon>Heliantheae alliance</taxon>
        <taxon>Millerieae</taxon>
        <taxon>Smallanthus</taxon>
    </lineage>
</organism>
<evidence type="ECO:0000313" key="2">
    <source>
        <dbReference type="Proteomes" id="UP001056120"/>
    </source>
</evidence>
<gene>
    <name evidence="1" type="ORF">L1987_28416</name>
</gene>
<evidence type="ECO:0000313" key="1">
    <source>
        <dbReference type="EMBL" id="KAI3800327.1"/>
    </source>
</evidence>
<reference evidence="2" key="1">
    <citation type="journal article" date="2022" name="Mol. Ecol. Resour.">
        <title>The genomes of chicory, endive, great burdock and yacon provide insights into Asteraceae palaeo-polyploidization history and plant inulin production.</title>
        <authorList>
            <person name="Fan W."/>
            <person name="Wang S."/>
            <person name="Wang H."/>
            <person name="Wang A."/>
            <person name="Jiang F."/>
            <person name="Liu H."/>
            <person name="Zhao H."/>
            <person name="Xu D."/>
            <person name="Zhang Y."/>
        </authorList>
    </citation>
    <scope>NUCLEOTIDE SEQUENCE [LARGE SCALE GENOMIC DNA]</scope>
    <source>
        <strain evidence="2">cv. Yunnan</strain>
    </source>
</reference>
<reference evidence="1 2" key="2">
    <citation type="journal article" date="2022" name="Mol. Ecol. Resour.">
        <title>The genomes of chicory, endive, great burdock and yacon provide insights into Asteraceae paleo-polyploidization history and plant inulin production.</title>
        <authorList>
            <person name="Fan W."/>
            <person name="Wang S."/>
            <person name="Wang H."/>
            <person name="Wang A."/>
            <person name="Jiang F."/>
            <person name="Liu H."/>
            <person name="Zhao H."/>
            <person name="Xu D."/>
            <person name="Zhang Y."/>
        </authorList>
    </citation>
    <scope>NUCLEOTIDE SEQUENCE [LARGE SCALE GENOMIC DNA]</scope>
    <source>
        <strain evidence="2">cv. Yunnan</strain>
        <tissue evidence="1">Leaves</tissue>
    </source>
</reference>
<proteinExistence type="predicted"/>
<protein>
    <submittedName>
        <fullName evidence="1">Uncharacterized protein</fullName>
    </submittedName>
</protein>
<accession>A0ACB9HXP0</accession>
<name>A0ACB9HXP0_9ASTR</name>
<dbReference type="EMBL" id="CM042027">
    <property type="protein sequence ID" value="KAI3800327.1"/>
    <property type="molecule type" value="Genomic_DNA"/>
</dbReference>
<dbReference type="Proteomes" id="UP001056120">
    <property type="component" value="Linkage Group LG10"/>
</dbReference>